<sequence>MFLQIFHPTLLVARVCQADCCDRAKSCKLIWKMPLYRVQIFGTVTRRPVSLPVPWNFYLEQMGISKFGGSPNVMGPHILGNCRKQPRM</sequence>
<organism evidence="2 3">
    <name type="scientific">Lentinula lateritia</name>
    <dbReference type="NCBI Taxonomy" id="40482"/>
    <lineage>
        <taxon>Eukaryota</taxon>
        <taxon>Fungi</taxon>
        <taxon>Dikarya</taxon>
        <taxon>Basidiomycota</taxon>
        <taxon>Agaricomycotina</taxon>
        <taxon>Agaricomycetes</taxon>
        <taxon>Agaricomycetidae</taxon>
        <taxon>Agaricales</taxon>
        <taxon>Marasmiineae</taxon>
        <taxon>Omphalotaceae</taxon>
        <taxon>Lentinula</taxon>
    </lineage>
</organism>
<evidence type="ECO:0000313" key="2">
    <source>
        <dbReference type="EMBL" id="KAJ4465641.1"/>
    </source>
</evidence>
<gene>
    <name evidence="2" type="ORF">C8J55DRAFT_528063</name>
</gene>
<protein>
    <recommendedName>
        <fullName evidence="4">Secreted protein</fullName>
    </recommendedName>
</protein>
<evidence type="ECO:0008006" key="4">
    <source>
        <dbReference type="Google" id="ProtNLM"/>
    </source>
</evidence>
<evidence type="ECO:0000256" key="1">
    <source>
        <dbReference type="SAM" id="SignalP"/>
    </source>
</evidence>
<evidence type="ECO:0000313" key="3">
    <source>
        <dbReference type="Proteomes" id="UP001150238"/>
    </source>
</evidence>
<dbReference type="AlphaFoldDB" id="A0A9W8ZSB9"/>
<comment type="caution">
    <text evidence="2">The sequence shown here is derived from an EMBL/GenBank/DDBJ whole genome shotgun (WGS) entry which is preliminary data.</text>
</comment>
<feature type="signal peptide" evidence="1">
    <location>
        <begin position="1"/>
        <end position="18"/>
    </location>
</feature>
<dbReference type="EMBL" id="JANVFS010000049">
    <property type="protein sequence ID" value="KAJ4465641.1"/>
    <property type="molecule type" value="Genomic_DNA"/>
</dbReference>
<reference evidence="2" key="2">
    <citation type="journal article" date="2023" name="Proc. Natl. Acad. Sci. U.S.A.">
        <title>A global phylogenomic analysis of the shiitake genus Lentinula.</title>
        <authorList>
            <person name="Sierra-Patev S."/>
            <person name="Min B."/>
            <person name="Naranjo-Ortiz M."/>
            <person name="Looney B."/>
            <person name="Konkel Z."/>
            <person name="Slot J.C."/>
            <person name="Sakamoto Y."/>
            <person name="Steenwyk J.L."/>
            <person name="Rokas A."/>
            <person name="Carro J."/>
            <person name="Camarero S."/>
            <person name="Ferreira P."/>
            <person name="Molpeceres G."/>
            <person name="Ruiz-Duenas F.J."/>
            <person name="Serrano A."/>
            <person name="Henrissat B."/>
            <person name="Drula E."/>
            <person name="Hughes K.W."/>
            <person name="Mata J.L."/>
            <person name="Ishikawa N.K."/>
            <person name="Vargas-Isla R."/>
            <person name="Ushijima S."/>
            <person name="Smith C.A."/>
            <person name="Donoghue J."/>
            <person name="Ahrendt S."/>
            <person name="Andreopoulos W."/>
            <person name="He G."/>
            <person name="LaButti K."/>
            <person name="Lipzen A."/>
            <person name="Ng V."/>
            <person name="Riley R."/>
            <person name="Sandor L."/>
            <person name="Barry K."/>
            <person name="Martinez A.T."/>
            <person name="Xiao Y."/>
            <person name="Gibbons J.G."/>
            <person name="Terashima K."/>
            <person name="Grigoriev I.V."/>
            <person name="Hibbett D."/>
        </authorList>
    </citation>
    <scope>NUCLEOTIDE SEQUENCE</scope>
    <source>
        <strain evidence="2">Sp2 HRB7682 ss15</strain>
    </source>
</reference>
<keyword evidence="1" id="KW-0732">Signal</keyword>
<name>A0A9W8ZSB9_9AGAR</name>
<dbReference type="Proteomes" id="UP001150238">
    <property type="component" value="Unassembled WGS sequence"/>
</dbReference>
<reference evidence="2" key="1">
    <citation type="submission" date="2022-08" db="EMBL/GenBank/DDBJ databases">
        <authorList>
            <consortium name="DOE Joint Genome Institute"/>
            <person name="Min B."/>
            <person name="Riley R."/>
            <person name="Sierra-Patev S."/>
            <person name="Naranjo-Ortiz M."/>
            <person name="Looney B."/>
            <person name="Konkel Z."/>
            <person name="Slot J.C."/>
            <person name="Sakamoto Y."/>
            <person name="Steenwyk J.L."/>
            <person name="Rokas A."/>
            <person name="Carro J."/>
            <person name="Camarero S."/>
            <person name="Ferreira P."/>
            <person name="Molpeceres G."/>
            <person name="Ruiz-Duenas F.J."/>
            <person name="Serrano A."/>
            <person name="Henrissat B."/>
            <person name="Drula E."/>
            <person name="Hughes K.W."/>
            <person name="Mata J.L."/>
            <person name="Ishikawa N.K."/>
            <person name="Vargas-Isla R."/>
            <person name="Ushijima S."/>
            <person name="Smith C.A."/>
            <person name="Ahrendt S."/>
            <person name="Andreopoulos W."/>
            <person name="He G."/>
            <person name="Labutti K."/>
            <person name="Lipzen A."/>
            <person name="Ng V."/>
            <person name="Sandor L."/>
            <person name="Barry K."/>
            <person name="Martinez A.T."/>
            <person name="Xiao Y."/>
            <person name="Gibbons J.G."/>
            <person name="Terashima K."/>
            <person name="Hibbett D.S."/>
            <person name="Grigoriev I.V."/>
        </authorList>
    </citation>
    <scope>NUCLEOTIDE SEQUENCE</scope>
    <source>
        <strain evidence="2">Sp2 HRB7682 ss15</strain>
    </source>
</reference>
<feature type="chain" id="PRO_5040840242" description="Secreted protein" evidence="1">
    <location>
        <begin position="19"/>
        <end position="88"/>
    </location>
</feature>
<accession>A0A9W8ZSB9</accession>
<proteinExistence type="predicted"/>